<evidence type="ECO:0000313" key="1">
    <source>
        <dbReference type="EnsemblPlants" id="ORGLA10G0114200.1"/>
    </source>
</evidence>
<reference evidence="1 2" key="2">
    <citation type="submission" date="2018-04" db="EMBL/GenBank/DDBJ databases">
        <title>OglaRS2 (Oryza glaberrima Reference Sequence Version 2).</title>
        <authorList>
            <person name="Zhang J."/>
            <person name="Kudrna D."/>
            <person name="Lee S."/>
            <person name="Talag J."/>
            <person name="Rajasekar S."/>
            <person name="Wing R.A."/>
        </authorList>
    </citation>
    <scope>NUCLEOTIDE SEQUENCE [LARGE SCALE GENOMIC DNA]</scope>
    <source>
        <strain evidence="1 2">cv. IRGC 96717</strain>
    </source>
</reference>
<accession>I1QVA9</accession>
<name>I1QVA9_ORYGL</name>
<reference evidence="1" key="1">
    <citation type="submission" date="2015-06" db="UniProtKB">
        <authorList>
            <consortium name="EnsemblPlants"/>
        </authorList>
    </citation>
    <scope>IDENTIFICATION</scope>
</reference>
<proteinExistence type="predicted"/>
<protein>
    <submittedName>
        <fullName evidence="1">Uncharacterized protein</fullName>
    </submittedName>
</protein>
<keyword evidence="2" id="KW-1185">Reference proteome</keyword>
<dbReference type="EnsemblPlants" id="ORGLA10G0114200.1">
    <property type="protein sequence ID" value="ORGLA10G0114200.1"/>
    <property type="gene ID" value="ORGLA10G0114200"/>
</dbReference>
<organism evidence="1 2">
    <name type="scientific">Oryza glaberrima</name>
    <name type="common">African rice</name>
    <dbReference type="NCBI Taxonomy" id="4538"/>
    <lineage>
        <taxon>Eukaryota</taxon>
        <taxon>Viridiplantae</taxon>
        <taxon>Streptophyta</taxon>
        <taxon>Embryophyta</taxon>
        <taxon>Tracheophyta</taxon>
        <taxon>Spermatophyta</taxon>
        <taxon>Magnoliopsida</taxon>
        <taxon>Liliopsida</taxon>
        <taxon>Poales</taxon>
        <taxon>Poaceae</taxon>
        <taxon>BOP clade</taxon>
        <taxon>Oryzoideae</taxon>
        <taxon>Oryzeae</taxon>
        <taxon>Oryzinae</taxon>
        <taxon>Oryza</taxon>
    </lineage>
</organism>
<dbReference type="Proteomes" id="UP000007306">
    <property type="component" value="Chromosome 10"/>
</dbReference>
<dbReference type="AlphaFoldDB" id="I1QVA9"/>
<evidence type="ECO:0000313" key="2">
    <source>
        <dbReference type="Proteomes" id="UP000007306"/>
    </source>
</evidence>
<dbReference type="Gramene" id="ORGLA10G0114200.1">
    <property type="protein sequence ID" value="ORGLA10G0114200.1"/>
    <property type="gene ID" value="ORGLA10G0114200"/>
</dbReference>
<dbReference type="HOGENOM" id="CLU_1597059_0_0_1"/>
<sequence length="167" mass="19654">MATYGRRATSRISVACHRGQSIYACDAHRRMIDRLIKMDTETRKRKIPPESPEFYRKTVRFLFKNREKGILVKKENCIWRTQHEGIRFCRREYAFQSSSPIITLNKLPAAGRRLVRRWPPSVWSGQVSMILQRENASQLWRRLATDRQADRPENYSLAPEASNAFGR</sequence>